<accession>A0A2P5ALX6</accession>
<dbReference type="AlphaFoldDB" id="A0A2P5ALX6"/>
<sequence length="100" mass="11553">MKKSATLYAKQRKRSRRSRSEKTTKLTVSFMTLPVNTKADLMVLAMVERSSSASTILSIPHTRESIDENKAEIVEMNRYDEKDRKKLIGLIENIIFSNLY</sequence>
<evidence type="ECO:0000313" key="2">
    <source>
        <dbReference type="EMBL" id="PON37544.1"/>
    </source>
</evidence>
<keyword evidence="3" id="KW-1185">Reference proteome</keyword>
<dbReference type="Proteomes" id="UP000237000">
    <property type="component" value="Unassembled WGS sequence"/>
</dbReference>
<evidence type="ECO:0000313" key="3">
    <source>
        <dbReference type="Proteomes" id="UP000237000"/>
    </source>
</evidence>
<organism evidence="2 3">
    <name type="scientific">Trema orientale</name>
    <name type="common">Charcoal tree</name>
    <name type="synonym">Celtis orientalis</name>
    <dbReference type="NCBI Taxonomy" id="63057"/>
    <lineage>
        <taxon>Eukaryota</taxon>
        <taxon>Viridiplantae</taxon>
        <taxon>Streptophyta</taxon>
        <taxon>Embryophyta</taxon>
        <taxon>Tracheophyta</taxon>
        <taxon>Spermatophyta</taxon>
        <taxon>Magnoliopsida</taxon>
        <taxon>eudicotyledons</taxon>
        <taxon>Gunneridae</taxon>
        <taxon>Pentapetalae</taxon>
        <taxon>rosids</taxon>
        <taxon>fabids</taxon>
        <taxon>Rosales</taxon>
        <taxon>Cannabaceae</taxon>
        <taxon>Trema</taxon>
    </lineage>
</organism>
<evidence type="ECO:0000256" key="1">
    <source>
        <dbReference type="SAM" id="MobiDB-lite"/>
    </source>
</evidence>
<feature type="region of interest" description="Disordered" evidence="1">
    <location>
        <begin position="1"/>
        <end position="23"/>
    </location>
</feature>
<dbReference type="OrthoDB" id="10325468at2759"/>
<proteinExistence type="predicted"/>
<protein>
    <submittedName>
        <fullName evidence="2">Uncharacterized protein</fullName>
    </submittedName>
</protein>
<comment type="caution">
    <text evidence="2">The sequence shown here is derived from an EMBL/GenBank/DDBJ whole genome shotgun (WGS) entry which is preliminary data.</text>
</comment>
<dbReference type="InParanoid" id="A0A2P5ALX6"/>
<gene>
    <name evidence="2" type="ORF">TorRG33x02_347140</name>
</gene>
<dbReference type="EMBL" id="JXTC01000785">
    <property type="protein sequence ID" value="PON37544.1"/>
    <property type="molecule type" value="Genomic_DNA"/>
</dbReference>
<reference evidence="3" key="1">
    <citation type="submission" date="2016-06" db="EMBL/GenBank/DDBJ databases">
        <title>Parallel loss of symbiosis genes in relatives of nitrogen-fixing non-legume Parasponia.</title>
        <authorList>
            <person name="Van Velzen R."/>
            <person name="Holmer R."/>
            <person name="Bu F."/>
            <person name="Rutten L."/>
            <person name="Van Zeijl A."/>
            <person name="Liu W."/>
            <person name="Santuari L."/>
            <person name="Cao Q."/>
            <person name="Sharma T."/>
            <person name="Shen D."/>
            <person name="Roswanjaya Y."/>
            <person name="Wardhani T."/>
            <person name="Kalhor M.S."/>
            <person name="Jansen J."/>
            <person name="Van den Hoogen J."/>
            <person name="Gungor B."/>
            <person name="Hartog M."/>
            <person name="Hontelez J."/>
            <person name="Verver J."/>
            <person name="Yang W.-C."/>
            <person name="Schijlen E."/>
            <person name="Repin R."/>
            <person name="Schilthuizen M."/>
            <person name="Schranz E."/>
            <person name="Heidstra R."/>
            <person name="Miyata K."/>
            <person name="Fedorova E."/>
            <person name="Kohlen W."/>
            <person name="Bisseling T."/>
            <person name="Smit S."/>
            <person name="Geurts R."/>
        </authorList>
    </citation>
    <scope>NUCLEOTIDE SEQUENCE [LARGE SCALE GENOMIC DNA]</scope>
    <source>
        <strain evidence="3">cv. RG33-2</strain>
    </source>
</reference>
<name>A0A2P5ALX6_TREOI</name>